<dbReference type="InterPro" id="IPR011992">
    <property type="entry name" value="EF-hand-dom_pair"/>
</dbReference>
<keyword evidence="2" id="KW-0106">Calcium</keyword>
<dbReference type="EMBL" id="JADFTS010000002">
    <property type="protein sequence ID" value="KAF9620014.1"/>
    <property type="molecule type" value="Genomic_DNA"/>
</dbReference>
<dbReference type="PROSITE" id="PS50222">
    <property type="entry name" value="EF_HAND_2"/>
    <property type="match status" value="3"/>
</dbReference>
<evidence type="ECO:0000259" key="3">
    <source>
        <dbReference type="PROSITE" id="PS50222"/>
    </source>
</evidence>
<sequence length="233" mass="25344">MCPSGIVTPTTTPDFRSAFDILDIDHDGKISRDDLKTFYSCFSGSNEVTNDEDIGSMIFIADSNKDGFVEFDEFKQVLDCSKTSPVVSGGVMEDVFKVMDRDGDGKVSFDDLKSYMNWAGFSTGDEDIKTMIKLGGGDDKSGIPRNTKWLQRRNVKAMVDASLCPNVPTCNSLLTAFLRAHRFPDAYEVLKTADKSVMTAAHPAYAKSALRAVAPGALLRLAVGTPKPAGFTK</sequence>
<dbReference type="GO" id="GO:0005509">
    <property type="term" value="F:calcium ion binding"/>
    <property type="evidence" value="ECO:0007669"/>
    <property type="project" value="InterPro"/>
</dbReference>
<dbReference type="SMART" id="SM00054">
    <property type="entry name" value="EFh"/>
    <property type="match status" value="3"/>
</dbReference>
<dbReference type="SUPFAM" id="SSF47473">
    <property type="entry name" value="EF-hand"/>
    <property type="match status" value="1"/>
</dbReference>
<dbReference type="OrthoDB" id="26525at2759"/>
<dbReference type="AlphaFoldDB" id="A0A835IMK4"/>
<dbReference type="CDD" id="cd00051">
    <property type="entry name" value="EFh"/>
    <property type="match status" value="3"/>
</dbReference>
<feature type="domain" description="EF-hand" evidence="3">
    <location>
        <begin position="49"/>
        <end position="84"/>
    </location>
</feature>
<evidence type="ECO:0000256" key="1">
    <source>
        <dbReference type="ARBA" id="ARBA00022737"/>
    </source>
</evidence>
<evidence type="ECO:0000313" key="5">
    <source>
        <dbReference type="Proteomes" id="UP000631114"/>
    </source>
</evidence>
<dbReference type="Pfam" id="PF13499">
    <property type="entry name" value="EF-hand_7"/>
    <property type="match status" value="1"/>
</dbReference>
<accession>A0A835IMK4</accession>
<dbReference type="Gene3D" id="1.10.238.10">
    <property type="entry name" value="EF-hand"/>
    <property type="match status" value="2"/>
</dbReference>
<dbReference type="Proteomes" id="UP000631114">
    <property type="component" value="Unassembled WGS sequence"/>
</dbReference>
<keyword evidence="5" id="KW-1185">Reference proteome</keyword>
<comment type="caution">
    <text evidence="4">The sequence shown here is derived from an EMBL/GenBank/DDBJ whole genome shotgun (WGS) entry which is preliminary data.</text>
</comment>
<dbReference type="InterPro" id="IPR050145">
    <property type="entry name" value="Centrin_CML-like"/>
</dbReference>
<dbReference type="GO" id="GO:0043226">
    <property type="term" value="C:organelle"/>
    <property type="evidence" value="ECO:0007669"/>
    <property type="project" value="UniProtKB-ARBA"/>
</dbReference>
<dbReference type="Pfam" id="PF00036">
    <property type="entry name" value="EF-hand_1"/>
    <property type="match status" value="1"/>
</dbReference>
<protein>
    <recommendedName>
        <fullName evidence="3">EF-hand domain-containing protein</fullName>
    </recommendedName>
</protein>
<evidence type="ECO:0000313" key="4">
    <source>
        <dbReference type="EMBL" id="KAF9620014.1"/>
    </source>
</evidence>
<dbReference type="PANTHER" id="PTHR23050">
    <property type="entry name" value="CALCIUM BINDING PROTEIN"/>
    <property type="match status" value="1"/>
</dbReference>
<dbReference type="PROSITE" id="PS00018">
    <property type="entry name" value="EF_HAND_1"/>
    <property type="match status" value="3"/>
</dbReference>
<keyword evidence="1" id="KW-0677">Repeat</keyword>
<evidence type="ECO:0000256" key="2">
    <source>
        <dbReference type="ARBA" id="ARBA00022837"/>
    </source>
</evidence>
<name>A0A835IMK4_9MAGN</name>
<dbReference type="FunFam" id="1.10.238.10:FF:000178">
    <property type="entry name" value="Calmodulin-2 A"/>
    <property type="match status" value="1"/>
</dbReference>
<proteinExistence type="predicted"/>
<dbReference type="InterPro" id="IPR002048">
    <property type="entry name" value="EF_hand_dom"/>
</dbReference>
<feature type="domain" description="EF-hand" evidence="3">
    <location>
        <begin position="87"/>
        <end position="122"/>
    </location>
</feature>
<organism evidence="4 5">
    <name type="scientific">Coptis chinensis</name>
    <dbReference type="NCBI Taxonomy" id="261450"/>
    <lineage>
        <taxon>Eukaryota</taxon>
        <taxon>Viridiplantae</taxon>
        <taxon>Streptophyta</taxon>
        <taxon>Embryophyta</taxon>
        <taxon>Tracheophyta</taxon>
        <taxon>Spermatophyta</taxon>
        <taxon>Magnoliopsida</taxon>
        <taxon>Ranunculales</taxon>
        <taxon>Ranunculaceae</taxon>
        <taxon>Coptidoideae</taxon>
        <taxon>Coptis</taxon>
    </lineage>
</organism>
<reference evidence="4 5" key="1">
    <citation type="submission" date="2020-10" db="EMBL/GenBank/DDBJ databases">
        <title>The Coptis chinensis genome and diversification of protoberbering-type alkaloids.</title>
        <authorList>
            <person name="Wang B."/>
            <person name="Shu S."/>
            <person name="Song C."/>
            <person name="Liu Y."/>
        </authorList>
    </citation>
    <scope>NUCLEOTIDE SEQUENCE [LARGE SCALE GENOMIC DNA]</scope>
    <source>
        <strain evidence="4">HL-2020</strain>
        <tissue evidence="4">Leaf</tissue>
    </source>
</reference>
<gene>
    <name evidence="4" type="ORF">IFM89_010630</name>
</gene>
<dbReference type="InterPro" id="IPR018247">
    <property type="entry name" value="EF_Hand_1_Ca_BS"/>
</dbReference>
<feature type="domain" description="EF-hand" evidence="3">
    <location>
        <begin position="10"/>
        <end position="45"/>
    </location>
</feature>